<name>A0ABR3ND68_9TELE</name>
<evidence type="ECO:0000313" key="3">
    <source>
        <dbReference type="Proteomes" id="UP001558613"/>
    </source>
</evidence>
<keyword evidence="3" id="KW-1185">Reference proteome</keyword>
<sequence length="146" mass="16013">MAALAASLSHHIPNPSACTFPRPALLYLGGWRRSGLVAEQTTQWGSGGLRKEVKHLPPSPIPFTGPPIFTFPALTGEPRERSTTERLSTHTACRESKRPSQDDLKHTLRWNPHPFPVPSVLGPQSEICAYMLFLACPHLTVVLTTA</sequence>
<comment type="caution">
    <text evidence="2">The sequence shown here is derived from an EMBL/GenBank/DDBJ whole genome shotgun (WGS) entry which is preliminary data.</text>
</comment>
<dbReference type="EMBL" id="JAYMGO010000005">
    <property type="protein sequence ID" value="KAL1274889.1"/>
    <property type="molecule type" value="Genomic_DNA"/>
</dbReference>
<accession>A0ABR3ND68</accession>
<reference evidence="2 3" key="1">
    <citation type="submission" date="2023-09" db="EMBL/GenBank/DDBJ databases">
        <authorList>
            <person name="Wang M."/>
        </authorList>
    </citation>
    <scope>NUCLEOTIDE SEQUENCE [LARGE SCALE GENOMIC DNA]</scope>
    <source>
        <strain evidence="2">GT-2023</strain>
        <tissue evidence="2">Liver</tissue>
    </source>
</reference>
<gene>
    <name evidence="2" type="ORF">QQF64_027703</name>
</gene>
<evidence type="ECO:0000256" key="1">
    <source>
        <dbReference type="SAM" id="MobiDB-lite"/>
    </source>
</evidence>
<protein>
    <submittedName>
        <fullName evidence="2">Uncharacterized protein</fullName>
    </submittedName>
</protein>
<feature type="compositionally biased region" description="Basic and acidic residues" evidence="1">
    <location>
        <begin position="77"/>
        <end position="103"/>
    </location>
</feature>
<organism evidence="2 3">
    <name type="scientific">Cirrhinus molitorella</name>
    <name type="common">mud carp</name>
    <dbReference type="NCBI Taxonomy" id="172907"/>
    <lineage>
        <taxon>Eukaryota</taxon>
        <taxon>Metazoa</taxon>
        <taxon>Chordata</taxon>
        <taxon>Craniata</taxon>
        <taxon>Vertebrata</taxon>
        <taxon>Euteleostomi</taxon>
        <taxon>Actinopterygii</taxon>
        <taxon>Neopterygii</taxon>
        <taxon>Teleostei</taxon>
        <taxon>Ostariophysi</taxon>
        <taxon>Cypriniformes</taxon>
        <taxon>Cyprinidae</taxon>
        <taxon>Labeoninae</taxon>
        <taxon>Labeonini</taxon>
        <taxon>Cirrhinus</taxon>
    </lineage>
</organism>
<dbReference type="Proteomes" id="UP001558613">
    <property type="component" value="Unassembled WGS sequence"/>
</dbReference>
<evidence type="ECO:0000313" key="2">
    <source>
        <dbReference type="EMBL" id="KAL1274889.1"/>
    </source>
</evidence>
<proteinExistence type="predicted"/>
<feature type="region of interest" description="Disordered" evidence="1">
    <location>
        <begin position="72"/>
        <end position="103"/>
    </location>
</feature>